<evidence type="ECO:0000313" key="6">
    <source>
        <dbReference type="Proteomes" id="UP000490800"/>
    </source>
</evidence>
<dbReference type="PANTHER" id="PTHR22953:SF153">
    <property type="entry name" value="PURPLE ACID PHOSPHATASE"/>
    <property type="match status" value="1"/>
</dbReference>
<dbReference type="InterPro" id="IPR015914">
    <property type="entry name" value="PAPs_N"/>
</dbReference>
<dbReference type="InterPro" id="IPR008963">
    <property type="entry name" value="Purple_acid_Pase-like_N"/>
</dbReference>
<dbReference type="Gene3D" id="2.60.40.380">
    <property type="entry name" value="Purple acid phosphatase-like, N-terminal"/>
    <property type="match status" value="1"/>
</dbReference>
<dbReference type="OrthoDB" id="9809781at2"/>
<evidence type="ECO:0000313" key="5">
    <source>
        <dbReference type="EMBL" id="MVO98809.1"/>
    </source>
</evidence>
<dbReference type="Pfam" id="PF16656">
    <property type="entry name" value="Pur_ac_phosph_N"/>
    <property type="match status" value="1"/>
</dbReference>
<dbReference type="GO" id="GO:0030246">
    <property type="term" value="F:carbohydrate binding"/>
    <property type="evidence" value="ECO:0007669"/>
    <property type="project" value="InterPro"/>
</dbReference>
<comment type="caution">
    <text evidence="5">The sequence shown here is derived from an EMBL/GenBank/DDBJ whole genome shotgun (WGS) entry which is preliminary data.</text>
</comment>
<feature type="signal peptide" evidence="3">
    <location>
        <begin position="1"/>
        <end position="29"/>
    </location>
</feature>
<dbReference type="Pfam" id="PF00395">
    <property type="entry name" value="SLH"/>
    <property type="match status" value="3"/>
</dbReference>
<dbReference type="Gene3D" id="3.60.21.10">
    <property type="match status" value="1"/>
</dbReference>
<dbReference type="InterPro" id="IPR001119">
    <property type="entry name" value="SLH_dom"/>
</dbReference>
<dbReference type="InterPro" id="IPR008965">
    <property type="entry name" value="CBM2/CBM3_carb-bd_dom_sf"/>
</dbReference>
<feature type="compositionally biased region" description="Gly residues" evidence="2">
    <location>
        <begin position="1712"/>
        <end position="1729"/>
    </location>
</feature>
<feature type="domain" description="SLH" evidence="4">
    <location>
        <begin position="2000"/>
        <end position="2058"/>
    </location>
</feature>
<dbReference type="CDD" id="cd08547">
    <property type="entry name" value="Type_II_cohesin"/>
    <property type="match status" value="1"/>
</dbReference>
<dbReference type="Pfam" id="PF09992">
    <property type="entry name" value="NAGPA"/>
    <property type="match status" value="1"/>
</dbReference>
<dbReference type="SUPFAM" id="SSF49384">
    <property type="entry name" value="Carbohydrate-binding domain"/>
    <property type="match status" value="1"/>
</dbReference>
<feature type="domain" description="SLH" evidence="4">
    <location>
        <begin position="2064"/>
        <end position="2122"/>
    </location>
</feature>
<dbReference type="Gene3D" id="2.60.120.430">
    <property type="entry name" value="Galactose-binding lectin"/>
    <property type="match status" value="1"/>
</dbReference>
<dbReference type="Pfam" id="PF02368">
    <property type="entry name" value="Big_2"/>
    <property type="match status" value="3"/>
</dbReference>
<reference evidence="5 6" key="1">
    <citation type="journal article" date="2019" name="Microorganisms">
        <title>Paenibacillus lutrae sp. nov., A Chitinolytic Species Isolated from A River Otter in Castril Natural Park, Granada, Spain.</title>
        <authorList>
            <person name="Rodriguez M."/>
            <person name="Reina J.C."/>
            <person name="Bejar V."/>
            <person name="Llamas I."/>
        </authorList>
    </citation>
    <scope>NUCLEOTIDE SEQUENCE [LARGE SCALE GENOMIC DNA]</scope>
    <source>
        <strain evidence="5 6">N10</strain>
    </source>
</reference>
<dbReference type="InterPro" id="IPR039331">
    <property type="entry name" value="PAPs-like"/>
</dbReference>
<dbReference type="SUPFAM" id="SSF49363">
    <property type="entry name" value="Purple acid phosphatase, N-terminal domain"/>
    <property type="match status" value="1"/>
</dbReference>
<feature type="chain" id="PRO_5030509816" evidence="3">
    <location>
        <begin position="30"/>
        <end position="2122"/>
    </location>
</feature>
<dbReference type="InterPro" id="IPR004843">
    <property type="entry name" value="Calcineurin-like_PHP"/>
</dbReference>
<dbReference type="PROSITE" id="PS51272">
    <property type="entry name" value="SLH"/>
    <property type="match status" value="3"/>
</dbReference>
<gene>
    <name evidence="5" type="ORF">EDM21_04625</name>
</gene>
<evidence type="ECO:0000256" key="3">
    <source>
        <dbReference type="SAM" id="SignalP"/>
    </source>
</evidence>
<evidence type="ECO:0000256" key="1">
    <source>
        <dbReference type="ARBA" id="ARBA00022729"/>
    </source>
</evidence>
<organism evidence="5 6">
    <name type="scientific">Paenibacillus lutrae</name>
    <dbReference type="NCBI Taxonomy" id="2078573"/>
    <lineage>
        <taxon>Bacteria</taxon>
        <taxon>Bacillati</taxon>
        <taxon>Bacillota</taxon>
        <taxon>Bacilli</taxon>
        <taxon>Bacillales</taxon>
        <taxon>Paenibacillaceae</taxon>
        <taxon>Paenibacillus</taxon>
    </lineage>
</organism>
<dbReference type="PANTHER" id="PTHR22953">
    <property type="entry name" value="ACID PHOSPHATASE RELATED"/>
    <property type="match status" value="1"/>
</dbReference>
<feature type="region of interest" description="Disordered" evidence="2">
    <location>
        <begin position="1708"/>
        <end position="1747"/>
    </location>
</feature>
<dbReference type="RefSeq" id="WP_157333303.1">
    <property type="nucleotide sequence ID" value="NZ_RHLK01000002.1"/>
</dbReference>
<dbReference type="SMART" id="SM00635">
    <property type="entry name" value="BID_2"/>
    <property type="match status" value="5"/>
</dbReference>
<sequence length="2122" mass="223465">MVKNKKILPSLLSGVLLFSLLLPAGQGLAAASGPSSLGNVVDKREMEIGPGATYSWMNMKLDRGSQQMHFVEFDPKNAALGLQPGLTDGKVYGMQGVSKMAADADKEGNRVIAAVNGDFYDMSTGVPMGMFMGDGEILSSPPDGWFAFGMKKDGSSLYGQSPKLTRTLTVAGKTSPVSAINRMRAAEGLNLYTAAFHTSTMTNDLGDEIVLDVLDGEVKSGRTLKLKVSAIHKDKGNTPLAAGQVVLSASGKHRDALAGLAVGDEVTADFAFEGEWKDVTMSIGGSALLVKDGVAQPNSDPAAHPRTAIGTKADGSVIMLELDGRQPGFSEGVTLQELGVIMKDLGAVNALNLDGGGSSTFVARLPGEKTRKMLNSPSDGGERKTANGILLVNKAPEGAADKLVVQPQQERVLAGSKAAFKAAAVDANLHPAALSGDVQWSIDPALGSIAADGTFTAGRVDGTAEIKAAAGSLSGTGSVEVVTELTELKFPGEVATVASGASQTMKVTAIRDGKVIQADNSQLQWRVEGPVGTIDASGVFTAANVQEKNGKIFATYKNVETSIDVTVGLPPVILEDFENGLDRYKPSSGAQAKSTKVSIETDEDLVRFGKSSLKLEYDFTGMPGTSGAYLQTTGTDKNIEIPGYPEKISMWVYGDGKKHWLRAQLRDSKGAIPLDFVDQTVGVDFTGWKYLEAAVPKGRTLPLTIDMPVRYMETKAANKDAGAIYIDGIRAIYGPVQDDMDPPVLKKLAPAENAVIQTNTPVITAYGEDAGYDPVKHPGTTLIDPDKIRFYLDGSLVPHTLYPPEGKIYYTPGVPLADGIHQAKISIKDLSGNQTTKEWTFNVNTGSSKIVYDTPEKVYAGGTYTVDLKAVKAADIKKGQVEFAFDPSKVENVKLIRGGKLSEAQMTADIDGSKGTVKITMQELSSALLTDGDLFGQIQYQVKKDATGTNAISFKSGSVSFVSKGDTSFTFFGLPLSSEIKNHFQLGWNEEGMIQGYSTELTVKDESGAAVAGAQILADGAEVGVTDASGVLKTDQLTSALKTYNLQAVKGDFLSAVVVFKVSPLSGSAAPHNISVGMGADPAVSRSFQWHTNPGTQPTVVEIVKESEFTDFAAGNVKEITGDSYLYHTLDLGSVRVHKAVADGLLPGTGYVYRVGDGQGNYSGQGKFRTTEASGDASKFLYFADSQASDAAGFKLWGNTIKKAASENPDAEFMLHAGDMVDKGFNEKEWNLWFSEAQAELMKTTLVSVIGNHEVMGNKENGDFLAHFNQPGNGLDSLKGSNFSIDYKDMHFVVLNSEYQYEEQAQWLRKDLAQTDKKWKVVAFHRGPYGSIYDEKIVRDTWTPVFDEFKVDLVLNGHDHIYSRTFPMKGNKPALEGEGTTYVIAGSTGPKFYSRTVREWQKVIDEEQTQMYAAVEIAGDQLQVVTKTVGGRVVDEFTLSKNVVPPGSVEIEPKSALLAVGESIALTAAVKPDNASDKSVTWSVQSSTPDGAAAVSADGVVTARKLGTAVIRATSKASPNVYADVTVEVNRIPQGKIESVTLAGLPSLLVGDTDKTVTKGVYTDGTAVLLLENVAYDSSDKKVATIGATGRINALAEGRTVISATYGGHSAQYDLTVLSKDSPLPVLERITLDGLRSEMEQGQTAQAAVTGTYSDQSSTLLTEGVRYTSSEPSVAPVNANGQVRAVREGQTVITATYGGKSAQFDIRVKASGGSGGSDGGSGNGGGSGGNPPVQPPVTPEEPKPDTTGRIEISASELADKIAGGGAAALHTSAALQELTLPGNAAELLQGKPVSITSAGLAVTIPADVLSELSALVPAGERAGSTITLSVSKLAAAQAQALLNSAERAAGAELAAAGDLLAFRLTVTTKDGKTSELSAFGKPITLEFAVLPAADRDLSGLYHIADSGKLEYVGGTWQDGKLTAQVRHFSTYAVLEYSKSFADVPENHWAARVIQVLAAKGLIDGVSGDQFAPGQKVTRAEFAAMLVRLLGLQAQGAAPFADVPAQQWYAGAVAAAAEAGLVSGVSATEFAPDAAIKRQEMAAMIVRAYRHASAQRSGTGADAGGAGFADVETAPAWAKEAIASAYSLGLVDGRTDSLFQPQGVTTRAESAQVIFKLMNKLAE</sequence>
<protein>
    <submittedName>
        <fullName evidence="5">Metallophosphoesterase</fullName>
    </submittedName>
</protein>
<dbReference type="GO" id="GO:0046872">
    <property type="term" value="F:metal ion binding"/>
    <property type="evidence" value="ECO:0007669"/>
    <property type="project" value="InterPro"/>
</dbReference>
<accession>A0A7X3JYC4</accession>
<keyword evidence="6" id="KW-1185">Reference proteome</keyword>
<dbReference type="InterPro" id="IPR029052">
    <property type="entry name" value="Metallo-depent_PP-like"/>
</dbReference>
<dbReference type="EMBL" id="RHLK01000002">
    <property type="protein sequence ID" value="MVO98809.1"/>
    <property type="molecule type" value="Genomic_DNA"/>
</dbReference>
<dbReference type="GO" id="GO:0003993">
    <property type="term" value="F:acid phosphatase activity"/>
    <property type="evidence" value="ECO:0007669"/>
    <property type="project" value="InterPro"/>
</dbReference>
<keyword evidence="1 3" id="KW-0732">Signal</keyword>
<dbReference type="Proteomes" id="UP000490800">
    <property type="component" value="Unassembled WGS sequence"/>
</dbReference>
<proteinExistence type="predicted"/>
<dbReference type="Gene3D" id="2.60.40.1080">
    <property type="match status" value="4"/>
</dbReference>
<evidence type="ECO:0000259" key="4">
    <source>
        <dbReference type="PROSITE" id="PS51272"/>
    </source>
</evidence>
<evidence type="ECO:0000256" key="2">
    <source>
        <dbReference type="SAM" id="MobiDB-lite"/>
    </source>
</evidence>
<dbReference type="InterPro" id="IPR003343">
    <property type="entry name" value="Big_2"/>
</dbReference>
<dbReference type="SUPFAM" id="SSF56300">
    <property type="entry name" value="Metallo-dependent phosphatases"/>
    <property type="match status" value="1"/>
</dbReference>
<dbReference type="InterPro" id="IPR018711">
    <property type="entry name" value="NAGPA"/>
</dbReference>
<feature type="domain" description="SLH" evidence="4">
    <location>
        <begin position="1936"/>
        <end position="1999"/>
    </location>
</feature>
<dbReference type="Gene3D" id="2.60.40.680">
    <property type="match status" value="1"/>
</dbReference>
<name>A0A7X3JYC4_9BACL</name>
<dbReference type="Pfam" id="PF00149">
    <property type="entry name" value="Metallophos"/>
    <property type="match status" value="1"/>
</dbReference>
<dbReference type="InterPro" id="IPR008964">
    <property type="entry name" value="Invasin/intimin_cell_adhesion"/>
</dbReference>
<dbReference type="SUPFAM" id="SSF49373">
    <property type="entry name" value="Invasin/intimin cell-adhesion fragments"/>
    <property type="match status" value="3"/>
</dbReference>